<evidence type="ECO:0000256" key="2">
    <source>
        <dbReference type="ARBA" id="ARBA00004687"/>
    </source>
</evidence>
<keyword evidence="4" id="KW-0337">GPI-anchor biosynthesis</keyword>
<feature type="transmembrane region" description="Helical" evidence="8">
    <location>
        <begin position="261"/>
        <end position="280"/>
    </location>
</feature>
<dbReference type="Pfam" id="PF06432">
    <property type="entry name" value="GPI2"/>
    <property type="match status" value="1"/>
</dbReference>
<dbReference type="Proteomes" id="UP000799777">
    <property type="component" value="Unassembled WGS sequence"/>
</dbReference>
<gene>
    <name evidence="9" type="ORF">EK21DRAFT_56298</name>
</gene>
<comment type="caution">
    <text evidence="9">The sequence shown here is derived from an EMBL/GenBank/DDBJ whole genome shotgun (WGS) entry which is preliminary data.</text>
</comment>
<evidence type="ECO:0000256" key="1">
    <source>
        <dbReference type="ARBA" id="ARBA00004141"/>
    </source>
</evidence>
<keyword evidence="6 8" id="KW-1133">Transmembrane helix</keyword>
<dbReference type="OrthoDB" id="196709at2759"/>
<feature type="transmembrane region" description="Helical" evidence="8">
    <location>
        <begin position="286"/>
        <end position="311"/>
    </location>
</feature>
<dbReference type="GO" id="GO:0000506">
    <property type="term" value="C:glycosylphosphatidylinositol-N-acetylglucosaminyltransferase (GPI-GnT) complex"/>
    <property type="evidence" value="ECO:0007669"/>
    <property type="project" value="TreeGrafter"/>
</dbReference>
<evidence type="ECO:0000256" key="4">
    <source>
        <dbReference type="ARBA" id="ARBA00022502"/>
    </source>
</evidence>
<sequence>MPSVSKKRYTNRGANPLSGPYRKLLWFRQPFPDNYTDEATFLDHLQRNPRLQPYQFWALMSDATIIVQHLATVAIFCCCFVAIIHGKVSPVAVVGWASMCTVIAWTIWDYWTRYECGSPPQASTSLSISVNGNIPGTGVSAPRQAQQRLTTAKSAALIYAALLGLSPILKSLTRSTTSDSIWALSSWLLLINVASFDYSGRPGTQLPTSMSTNSAMMASTVLASRLPSTTHVFSLTLFSIEVFGLFPIFRRRLLAQSWLGHLMLTALLTIVAWGGLFVTLTGGGRAAFVTGVIVGCSFTAGCMGTCSWWLIGLQKYKNEIHGPWDPAKPVIRRRWD</sequence>
<dbReference type="AlphaFoldDB" id="A0A9P4HFX8"/>
<feature type="transmembrane region" description="Helical" evidence="8">
    <location>
        <begin position="231"/>
        <end position="249"/>
    </location>
</feature>
<evidence type="ECO:0000256" key="6">
    <source>
        <dbReference type="ARBA" id="ARBA00022989"/>
    </source>
</evidence>
<comment type="similarity">
    <text evidence="3">Belongs to the PIGC family.</text>
</comment>
<dbReference type="EMBL" id="ML978161">
    <property type="protein sequence ID" value="KAF2034451.1"/>
    <property type="molecule type" value="Genomic_DNA"/>
</dbReference>
<reference evidence="9" key="1">
    <citation type="journal article" date="2020" name="Stud. Mycol.">
        <title>101 Dothideomycetes genomes: a test case for predicting lifestyles and emergence of pathogens.</title>
        <authorList>
            <person name="Haridas S."/>
            <person name="Albert R."/>
            <person name="Binder M."/>
            <person name="Bloem J."/>
            <person name="Labutti K."/>
            <person name="Salamov A."/>
            <person name="Andreopoulos B."/>
            <person name="Baker S."/>
            <person name="Barry K."/>
            <person name="Bills G."/>
            <person name="Bluhm B."/>
            <person name="Cannon C."/>
            <person name="Castanera R."/>
            <person name="Culley D."/>
            <person name="Daum C."/>
            <person name="Ezra D."/>
            <person name="Gonzalez J."/>
            <person name="Henrissat B."/>
            <person name="Kuo A."/>
            <person name="Liang C."/>
            <person name="Lipzen A."/>
            <person name="Lutzoni F."/>
            <person name="Magnuson J."/>
            <person name="Mondo S."/>
            <person name="Nolan M."/>
            <person name="Ohm R."/>
            <person name="Pangilinan J."/>
            <person name="Park H.-J."/>
            <person name="Ramirez L."/>
            <person name="Alfaro M."/>
            <person name="Sun H."/>
            <person name="Tritt A."/>
            <person name="Yoshinaga Y."/>
            <person name="Zwiers L.-H."/>
            <person name="Turgeon B."/>
            <person name="Goodwin S."/>
            <person name="Spatafora J."/>
            <person name="Crous P."/>
            <person name="Grigoriev I."/>
        </authorList>
    </citation>
    <scope>NUCLEOTIDE SEQUENCE</scope>
    <source>
        <strain evidence="9">CBS 110217</strain>
    </source>
</reference>
<dbReference type="GO" id="GO:0006506">
    <property type="term" value="P:GPI anchor biosynthetic process"/>
    <property type="evidence" value="ECO:0007669"/>
    <property type="project" value="UniProtKB-KW"/>
</dbReference>
<proteinExistence type="inferred from homology"/>
<keyword evidence="10" id="KW-1185">Reference proteome</keyword>
<dbReference type="PANTHER" id="PTHR12982:SF0">
    <property type="entry name" value="PHOSPHATIDYLINOSITOL N-ACETYLGLUCOSAMINYLTRANSFERASE SUBUNIT C"/>
    <property type="match status" value="1"/>
</dbReference>
<comment type="pathway">
    <text evidence="2">Glycolipid biosynthesis; glycosylphosphatidylinositol-anchor biosynthesis.</text>
</comment>
<keyword evidence="7 8" id="KW-0472">Membrane</keyword>
<evidence type="ECO:0000256" key="5">
    <source>
        <dbReference type="ARBA" id="ARBA00022692"/>
    </source>
</evidence>
<evidence type="ECO:0000256" key="3">
    <source>
        <dbReference type="ARBA" id="ARBA00008321"/>
    </source>
</evidence>
<keyword evidence="5 8" id="KW-0812">Transmembrane</keyword>
<feature type="transmembrane region" description="Helical" evidence="8">
    <location>
        <begin position="65"/>
        <end position="84"/>
    </location>
</feature>
<protein>
    <submittedName>
        <fullName evidence="9">Phosphatidylinositol N-acetylglucosaminyltransferas-like protein subunit C</fullName>
    </submittedName>
</protein>
<evidence type="ECO:0000313" key="10">
    <source>
        <dbReference type="Proteomes" id="UP000799777"/>
    </source>
</evidence>
<evidence type="ECO:0000313" key="9">
    <source>
        <dbReference type="EMBL" id="KAF2034451.1"/>
    </source>
</evidence>
<dbReference type="InterPro" id="IPR009450">
    <property type="entry name" value="Plno_GlcNAc_GPI2"/>
</dbReference>
<evidence type="ECO:0000256" key="7">
    <source>
        <dbReference type="ARBA" id="ARBA00023136"/>
    </source>
</evidence>
<accession>A0A9P4HFX8</accession>
<dbReference type="PANTHER" id="PTHR12982">
    <property type="entry name" value="PHOSPHATIDYLINOSITOL GLYCAN, CLASS C"/>
    <property type="match status" value="1"/>
</dbReference>
<feature type="transmembrane region" description="Helical" evidence="8">
    <location>
        <begin position="91"/>
        <end position="108"/>
    </location>
</feature>
<comment type="subcellular location">
    <subcellularLocation>
        <location evidence="1">Membrane</location>
        <topology evidence="1">Multi-pass membrane protein</topology>
    </subcellularLocation>
</comment>
<evidence type="ECO:0000256" key="8">
    <source>
        <dbReference type="SAM" id="Phobius"/>
    </source>
</evidence>
<organism evidence="9 10">
    <name type="scientific">Setomelanomma holmii</name>
    <dbReference type="NCBI Taxonomy" id="210430"/>
    <lineage>
        <taxon>Eukaryota</taxon>
        <taxon>Fungi</taxon>
        <taxon>Dikarya</taxon>
        <taxon>Ascomycota</taxon>
        <taxon>Pezizomycotina</taxon>
        <taxon>Dothideomycetes</taxon>
        <taxon>Pleosporomycetidae</taxon>
        <taxon>Pleosporales</taxon>
        <taxon>Pleosporineae</taxon>
        <taxon>Phaeosphaeriaceae</taxon>
        <taxon>Setomelanomma</taxon>
    </lineage>
</organism>
<dbReference type="PIRSF" id="PIRSF016104">
    <property type="entry name" value="GPI2"/>
    <property type="match status" value="1"/>
</dbReference>
<name>A0A9P4HFX8_9PLEO</name>